<feature type="compositionally biased region" description="Basic residues" evidence="1">
    <location>
        <begin position="1"/>
        <end position="11"/>
    </location>
</feature>
<feature type="compositionally biased region" description="Basic residues" evidence="1">
    <location>
        <begin position="966"/>
        <end position="986"/>
    </location>
</feature>
<proteinExistence type="predicted"/>
<feature type="compositionally biased region" description="Basic and acidic residues" evidence="1">
    <location>
        <begin position="509"/>
        <end position="529"/>
    </location>
</feature>
<dbReference type="OrthoDB" id="540503at2759"/>
<feature type="region of interest" description="Disordered" evidence="1">
    <location>
        <begin position="1832"/>
        <end position="1857"/>
    </location>
</feature>
<accession>A0A8K0GQZ8</accession>
<dbReference type="Pfam" id="PF14009">
    <property type="entry name" value="PADRE"/>
    <property type="match status" value="1"/>
</dbReference>
<sequence>MDAFQQHHRYMRPPPPPPASAMDPYQHQHNQQPLPQRPPVPPQGSWYMNQFQYHPSHSPSPPPPPQWPPPPPPHPHSDHLHPPGSYPPPQLSYPAHPPQQNQFPLPPPPPRPHLPPQFPPPPHSQIPQSYPQHNQEWGTPNWAHHQGWDYPAHNNEEDWAAKARAWADAKTAMENQHSHSQFTPPGRLEEQSHYRDQYPQSMDSHYSEIQHQSHAASSYQQVPVSAVPPHQPLVVHPLESPSVGSEPSYAPEGHLPHNVRVENSAADSNAMFHRGESLPTSSSVHQQEVPSSYSSIAGNGGIAEQSEQSHKFLPLPNSSYQEGQPHVQVLQHIPTTNLADQPLEFAPRYNHDHDPHMQSTYGYHDSVGPIRGTDPATIVPSVNSWTAPVAPGVAYPPMPPVLPSGPQHDSSLPMPSVTGHAAPPFSSFPGPGFSPTVPPVGPPFALSTGATLPSTAFSGDAYGISSVSERPKKASVPNWLREEIKKAVITNSSLDHPKEEVQSIEDDVEKSLGKGEQADSKSIDSSRSTEEEEDDEDYVEAAKTAAINQEIKRVLTEVLLKVTDELFDEIATKVLEEDDLTVEGDQNRVTLNNKVLPSPPAILPPKATAKVLIPAKTKESENEGISVKSSSSSPGDVLGLANYATDDDDEDNDDEIQSARVPNSRKKVSVQHSAIEKPSEVGHHVVANDSSLLHPEEQSSNQTKVEIDPSRTNSIESKHGDSGAITEFSHNRKRKIESTVGGNMLDGIPRLKDTIGIVKSDLPEDNVNCKKVTRDDNQGKETRKKPDKNDHQEAKDSSSGKKSHKHVESGKIRTDEKGDDTHRRQDERHPRKEKTDERNGSKERIKEPSGKTGVKPKESESKKRSLNVDVKEDRKEMERHHKANAKEESNRKREHSKDKEEDRSRHKLASDSSRHKRRRSSSISSRGRNSKDNLVNHVIDSSDEASDDSKRKLHSRKRNLSPSPVKSRRRQVSRSPHSKHSQRRHSPYSSLDTNREAGRGHLELPLTFGKDVGEEALSELDIHHLRQSSPSMYQLHVSARNCNLLHLFFGTIFQVVLWSIWLSGFMLIVLSLYATQRLPPFRGQVMKLTRSQKGLRHIGNPRITIFTAPSPFTGSNGDRQSLAVRSWLSLSPQITVVLFSQGPSVFSFAGEFGSRVLVEPNIDFTFLGTPFFHSMMARSYYFKSEISVMVHPEAVLPPDFISTLNFAYKLDHDWLLVAFLRNKSHFTSYLDKYGKHWRREDSKCMRAQELQEMVGQNWPWNPCKEKMLMAWNTGDLPLYSGVLPPFLFGKGVHNHWIVNEALSSQFRFVFDASWTISSSDLNGQENQSFVAVDQGFSDSTYKNRSWEYAGNSNLGALYGSFVYHKANYSNLVKLLKCEGQYVLVDTAENILFPFGYQSGLSLWKGRILHSWRKKQISACIDVVKSLDRMLDYSLVDQMLSKENLDFPFSLDTLLPLVADKNKTIVLAVAGYSYKDMLMSWVCRLRHLQITNFIVCALDEETYQFSVLQGLPAFRDVLAPNDISFNNCHFGTRCFQRVTKVKSRMVLKILRLGYNVLLSDVDVYWFGNPLPFLYSFGPAVFLAQSDEYNQTGPINLPRRLNSGFYFARSDGSTIAAVEKVVRHAANSGMSEQPSFYDTLCGESGSNRVGDDRCIEPETNLTVYFMDRNLFPNGAYQDLWQSKNVRAACETKGCLVLHNNWISGRQKKVERQSDSESERKKELVRGPSNDGKSGRKKDVRGRRSRLNDDISVRIVHAGRQEEVYRNAVPATQLMKKYPGMSIARPDVFTNPHGSILRPEEQLLPGQKYYMIPSTTAQKLMSKYPVKMKFKVSAEGKEDTSGEKVMDSKGGNGDQEPVSARECLVSNARWSRPSLRKGIREKKPFVPPLPVTRSCRGLDWEPSLPSIQEISP</sequence>
<evidence type="ECO:0000313" key="4">
    <source>
        <dbReference type="Proteomes" id="UP000796880"/>
    </source>
</evidence>
<feature type="compositionally biased region" description="Basic and acidic residues" evidence="1">
    <location>
        <begin position="772"/>
        <end position="781"/>
    </location>
</feature>
<dbReference type="PANTHER" id="PTHR47483">
    <property type="entry name" value="BETA-ARABINOFURANOSYLTRANSFERASE RAY1"/>
    <property type="match status" value="1"/>
</dbReference>
<name>A0A8K0GQZ8_9ROSA</name>
<feature type="region of interest" description="Disordered" evidence="1">
    <location>
        <begin position="491"/>
        <end position="537"/>
    </location>
</feature>
<feature type="compositionally biased region" description="Polar residues" evidence="1">
    <location>
        <begin position="698"/>
        <end position="715"/>
    </location>
</feature>
<feature type="domain" description="Nucleotide-diphospho-sugar transferase" evidence="2">
    <location>
        <begin position="1489"/>
        <end position="1709"/>
    </location>
</feature>
<feature type="compositionally biased region" description="Basic and acidic residues" evidence="1">
    <location>
        <begin position="787"/>
        <end position="799"/>
    </location>
</feature>
<reference evidence="3" key="1">
    <citation type="submission" date="2020-03" db="EMBL/GenBank/DDBJ databases">
        <title>A high-quality chromosome-level genome assembly of a woody plant with both climbing and erect habits, Rhamnella rubrinervis.</title>
        <authorList>
            <person name="Lu Z."/>
            <person name="Yang Y."/>
            <person name="Zhu X."/>
            <person name="Sun Y."/>
        </authorList>
    </citation>
    <scope>NUCLEOTIDE SEQUENCE</scope>
    <source>
        <strain evidence="3">BYM</strain>
        <tissue evidence="3">Leaf</tissue>
    </source>
</reference>
<evidence type="ECO:0000313" key="3">
    <source>
        <dbReference type="EMBL" id="KAF3431200.1"/>
    </source>
</evidence>
<feature type="region of interest" description="Disordered" evidence="1">
    <location>
        <begin position="1878"/>
        <end position="1909"/>
    </location>
</feature>
<gene>
    <name evidence="3" type="ORF">FNV43_RR25930</name>
</gene>
<feature type="region of interest" description="Disordered" evidence="1">
    <location>
        <begin position="1"/>
        <end position="153"/>
    </location>
</feature>
<evidence type="ECO:0000259" key="2">
    <source>
        <dbReference type="Pfam" id="PF03407"/>
    </source>
</evidence>
<feature type="compositionally biased region" description="Basic and acidic residues" evidence="1">
    <location>
        <begin position="1832"/>
        <end position="1844"/>
    </location>
</feature>
<dbReference type="Proteomes" id="UP000796880">
    <property type="component" value="Unassembled WGS sequence"/>
</dbReference>
<dbReference type="GO" id="GO:0016757">
    <property type="term" value="F:glycosyltransferase activity"/>
    <property type="evidence" value="ECO:0007669"/>
    <property type="project" value="InterPro"/>
</dbReference>
<keyword evidence="4" id="KW-1185">Reference proteome</keyword>
<dbReference type="InterPro" id="IPR044575">
    <property type="entry name" value="RAY1-like"/>
</dbReference>
<feature type="compositionally biased region" description="Low complexity" evidence="1">
    <location>
        <begin position="423"/>
        <end position="434"/>
    </location>
</feature>
<feature type="compositionally biased region" description="Basic and acidic residues" evidence="1">
    <location>
        <begin position="869"/>
        <end position="913"/>
    </location>
</feature>
<feature type="compositionally biased region" description="Pro residues" evidence="1">
    <location>
        <begin position="104"/>
        <end position="124"/>
    </location>
</feature>
<feature type="compositionally biased region" description="Basic and acidic residues" evidence="1">
    <location>
        <begin position="674"/>
        <end position="683"/>
    </location>
</feature>
<feature type="region of interest" description="Disordered" evidence="1">
    <location>
        <begin position="1704"/>
        <end position="1742"/>
    </location>
</feature>
<feature type="compositionally biased region" description="Pro residues" evidence="1">
    <location>
        <begin position="58"/>
        <end position="74"/>
    </location>
</feature>
<dbReference type="InterPro" id="IPR005069">
    <property type="entry name" value="Nucl-diP-sugar_transferase"/>
</dbReference>
<feature type="compositionally biased region" description="Pro residues" evidence="1">
    <location>
        <begin position="84"/>
        <end position="97"/>
    </location>
</feature>
<feature type="region of interest" description="Disordered" evidence="1">
    <location>
        <begin position="617"/>
        <end position="996"/>
    </location>
</feature>
<dbReference type="PANTHER" id="PTHR47483:SF1">
    <property type="entry name" value="BETA-ARABINOFURANOSYLTRANSFERASE RAY1"/>
    <property type="match status" value="1"/>
</dbReference>
<organism evidence="3 4">
    <name type="scientific">Rhamnella rubrinervis</name>
    <dbReference type="NCBI Taxonomy" id="2594499"/>
    <lineage>
        <taxon>Eukaryota</taxon>
        <taxon>Viridiplantae</taxon>
        <taxon>Streptophyta</taxon>
        <taxon>Embryophyta</taxon>
        <taxon>Tracheophyta</taxon>
        <taxon>Spermatophyta</taxon>
        <taxon>Magnoliopsida</taxon>
        <taxon>eudicotyledons</taxon>
        <taxon>Gunneridae</taxon>
        <taxon>Pentapetalae</taxon>
        <taxon>rosids</taxon>
        <taxon>fabids</taxon>
        <taxon>Rosales</taxon>
        <taxon>Rhamnaceae</taxon>
        <taxon>rhamnoid group</taxon>
        <taxon>Rhamneae</taxon>
        <taxon>Rhamnella</taxon>
    </lineage>
</organism>
<feature type="compositionally biased region" description="Basic and acidic residues" evidence="1">
    <location>
        <begin position="806"/>
        <end position="863"/>
    </location>
</feature>
<comment type="caution">
    <text evidence="3">The sequence shown here is derived from an EMBL/GenBank/DDBJ whole genome shotgun (WGS) entry which is preliminary data.</text>
</comment>
<feature type="region of interest" description="Disordered" evidence="1">
    <location>
        <begin position="169"/>
        <end position="195"/>
    </location>
</feature>
<dbReference type="EMBL" id="VOIH02000012">
    <property type="protein sequence ID" value="KAF3431200.1"/>
    <property type="molecule type" value="Genomic_DNA"/>
</dbReference>
<feature type="region of interest" description="Disordered" evidence="1">
    <location>
        <begin position="402"/>
        <end position="434"/>
    </location>
</feature>
<protein>
    <recommendedName>
        <fullName evidence="2">Nucleotide-diphospho-sugar transferase domain-containing protein</fullName>
    </recommendedName>
</protein>
<evidence type="ECO:0000256" key="1">
    <source>
        <dbReference type="SAM" id="MobiDB-lite"/>
    </source>
</evidence>
<dbReference type="Pfam" id="PF03407">
    <property type="entry name" value="Nucleotid_trans"/>
    <property type="match status" value="1"/>
</dbReference>
<feature type="compositionally biased region" description="Acidic residues" evidence="1">
    <location>
        <begin position="645"/>
        <end position="656"/>
    </location>
</feature>
<feature type="compositionally biased region" description="Polar residues" evidence="1">
    <location>
        <begin position="173"/>
        <end position="183"/>
    </location>
</feature>
<feature type="compositionally biased region" description="Basic residues" evidence="1">
    <location>
        <begin position="1732"/>
        <end position="1742"/>
    </location>
</feature>
<dbReference type="InterPro" id="IPR025322">
    <property type="entry name" value="PADRE_dom"/>
</dbReference>
<feature type="compositionally biased region" description="Basic and acidic residues" evidence="1">
    <location>
        <begin position="1705"/>
        <end position="1722"/>
    </location>
</feature>